<dbReference type="PIRSF" id="PIRSF010376">
    <property type="entry name" value="IspE"/>
    <property type="match status" value="1"/>
</dbReference>
<gene>
    <name evidence="10" type="primary">ispE</name>
    <name evidence="13" type="ORF">IP91_04983</name>
</gene>
<keyword evidence="8 10" id="KW-0414">Isoprene biosynthesis</keyword>
<evidence type="ECO:0000256" key="2">
    <source>
        <dbReference type="ARBA" id="ARBA00012052"/>
    </source>
</evidence>
<feature type="domain" description="GHMP kinase N-terminal" evidence="11">
    <location>
        <begin position="68"/>
        <end position="149"/>
    </location>
</feature>
<dbReference type="Proteomes" id="UP000318431">
    <property type="component" value="Unassembled WGS sequence"/>
</dbReference>
<dbReference type="EC" id="2.7.1.148" evidence="2 10"/>
<keyword evidence="7 10" id="KW-0067">ATP-binding</keyword>
<dbReference type="InterPro" id="IPR036554">
    <property type="entry name" value="GHMP_kinase_C_sf"/>
</dbReference>
<dbReference type="GO" id="GO:0016114">
    <property type="term" value="P:terpenoid biosynthetic process"/>
    <property type="evidence" value="ECO:0007669"/>
    <property type="project" value="UniProtKB-UniRule"/>
</dbReference>
<dbReference type="AlphaFoldDB" id="A0A562QVI4"/>
<name>A0A562QVI4_9BURK</name>
<evidence type="ECO:0000259" key="12">
    <source>
        <dbReference type="Pfam" id="PF08544"/>
    </source>
</evidence>
<comment type="function">
    <text evidence="10">Catalyzes the phosphorylation of the position 2 hydroxy group of 4-diphosphocytidyl-2C-methyl-D-erythritol.</text>
</comment>
<dbReference type="GO" id="GO:0005524">
    <property type="term" value="F:ATP binding"/>
    <property type="evidence" value="ECO:0007669"/>
    <property type="project" value="UniProtKB-UniRule"/>
</dbReference>
<evidence type="ECO:0000313" key="13">
    <source>
        <dbReference type="EMBL" id="TWI60789.1"/>
    </source>
</evidence>
<dbReference type="Gene3D" id="3.30.70.890">
    <property type="entry name" value="GHMP kinase, C-terminal domain"/>
    <property type="match status" value="1"/>
</dbReference>
<evidence type="ECO:0000256" key="4">
    <source>
        <dbReference type="ARBA" id="ARBA00022679"/>
    </source>
</evidence>
<feature type="binding site" evidence="10">
    <location>
        <begin position="100"/>
        <end position="110"/>
    </location>
    <ligand>
        <name>ATP</name>
        <dbReference type="ChEBI" id="CHEBI:30616"/>
    </ligand>
</feature>
<keyword evidence="5 10" id="KW-0547">Nucleotide-binding</keyword>
<dbReference type="UniPathway" id="UPA00056">
    <property type="reaction ID" value="UER00094"/>
</dbReference>
<dbReference type="PANTHER" id="PTHR43527">
    <property type="entry name" value="4-DIPHOSPHOCYTIDYL-2-C-METHYL-D-ERYTHRITOL KINASE, CHLOROPLASTIC"/>
    <property type="match status" value="1"/>
</dbReference>
<dbReference type="HAMAP" id="MF_00061">
    <property type="entry name" value="IspE"/>
    <property type="match status" value="1"/>
</dbReference>
<comment type="similarity">
    <text evidence="1 10">Belongs to the GHMP kinase family. IspE subfamily.</text>
</comment>
<evidence type="ECO:0000256" key="3">
    <source>
        <dbReference type="ARBA" id="ARBA00017473"/>
    </source>
</evidence>
<keyword evidence="6 10" id="KW-0418">Kinase</keyword>
<keyword evidence="4 10" id="KW-0808">Transferase</keyword>
<organism evidence="13 14">
    <name type="scientific">Pseudoduganella lurida</name>
    <dbReference type="NCBI Taxonomy" id="1036180"/>
    <lineage>
        <taxon>Bacteria</taxon>
        <taxon>Pseudomonadati</taxon>
        <taxon>Pseudomonadota</taxon>
        <taxon>Betaproteobacteria</taxon>
        <taxon>Burkholderiales</taxon>
        <taxon>Oxalobacteraceae</taxon>
        <taxon>Telluria group</taxon>
        <taxon>Pseudoduganella</taxon>
    </lineage>
</organism>
<evidence type="ECO:0000256" key="9">
    <source>
        <dbReference type="ARBA" id="ARBA00032554"/>
    </source>
</evidence>
<evidence type="ECO:0000256" key="10">
    <source>
        <dbReference type="HAMAP-Rule" id="MF_00061"/>
    </source>
</evidence>
<proteinExistence type="inferred from homology"/>
<protein>
    <recommendedName>
        <fullName evidence="3 10">4-diphosphocytidyl-2-C-methyl-D-erythritol kinase</fullName>
        <shortName evidence="10">CMK</shortName>
        <ecNumber evidence="2 10">2.7.1.148</ecNumber>
    </recommendedName>
    <alternativeName>
        <fullName evidence="9 10">4-(cytidine-5'-diphospho)-2-C-methyl-D-erythritol kinase</fullName>
    </alternativeName>
</protein>
<dbReference type="NCBIfam" id="TIGR00154">
    <property type="entry name" value="ispE"/>
    <property type="match status" value="1"/>
</dbReference>
<dbReference type="Pfam" id="PF00288">
    <property type="entry name" value="GHMP_kinases_N"/>
    <property type="match status" value="1"/>
</dbReference>
<comment type="caution">
    <text evidence="13">The sequence shown here is derived from an EMBL/GenBank/DDBJ whole genome shotgun (WGS) entry which is preliminary data.</text>
</comment>
<reference evidence="13 14" key="1">
    <citation type="journal article" date="2015" name="Stand. Genomic Sci.">
        <title>Genomic Encyclopedia of Bacterial and Archaeal Type Strains, Phase III: the genomes of soil and plant-associated and newly described type strains.</title>
        <authorList>
            <person name="Whitman W.B."/>
            <person name="Woyke T."/>
            <person name="Klenk H.P."/>
            <person name="Zhou Y."/>
            <person name="Lilburn T.G."/>
            <person name="Beck B.J."/>
            <person name="De Vos P."/>
            <person name="Vandamme P."/>
            <person name="Eisen J.A."/>
            <person name="Garrity G."/>
            <person name="Hugenholtz P."/>
            <person name="Kyrpides N.C."/>
        </authorList>
    </citation>
    <scope>NUCLEOTIDE SEQUENCE [LARGE SCALE GENOMIC DNA]</scope>
    <source>
        <strain evidence="13 14">CGMCC 1.10822</strain>
    </source>
</reference>
<dbReference type="InterPro" id="IPR013750">
    <property type="entry name" value="GHMP_kinase_C_dom"/>
</dbReference>
<evidence type="ECO:0000256" key="1">
    <source>
        <dbReference type="ARBA" id="ARBA00009684"/>
    </source>
</evidence>
<dbReference type="OrthoDB" id="9809438at2"/>
<dbReference type="SUPFAM" id="SSF54211">
    <property type="entry name" value="Ribosomal protein S5 domain 2-like"/>
    <property type="match status" value="1"/>
</dbReference>
<evidence type="ECO:0000256" key="8">
    <source>
        <dbReference type="ARBA" id="ARBA00023229"/>
    </source>
</evidence>
<evidence type="ECO:0000256" key="7">
    <source>
        <dbReference type="ARBA" id="ARBA00022840"/>
    </source>
</evidence>
<sequence length="304" mass="32423">MDTLKNCPAPAKLNLFLHVTGRRADGYHLLQTAFQLIDRADTLDFTLREDDAIRRVTAVPGVPEEGDLIIRAARLLQQEVLRRTGALPPGVDIAIHKLLPMGGGLGGGSSDAATTLMALNALWKAGLSKDELMALGLPLGADIPFFIFGATAFAEGVGEALQPVAVPDAWYVVIEPGVQVPTASIFTSDHLTRNTPAVIMADFSGHYAEQGSTLRQFGKNDLQQVATRLFPPVAQAVEWLGAYGDARMTGSGACVFCAFHSEEQADAVLESFNAQALSATVPSTWKGWKAKALQEHPLGVVIPL</sequence>
<feature type="active site" evidence="10">
    <location>
        <position position="12"/>
    </location>
</feature>
<evidence type="ECO:0000313" key="14">
    <source>
        <dbReference type="Proteomes" id="UP000318431"/>
    </source>
</evidence>
<keyword evidence="14" id="KW-1185">Reference proteome</keyword>
<dbReference type="InterPro" id="IPR014721">
    <property type="entry name" value="Ribsml_uS5_D2-typ_fold_subgr"/>
</dbReference>
<dbReference type="InterPro" id="IPR020568">
    <property type="entry name" value="Ribosomal_Su5_D2-typ_SF"/>
</dbReference>
<evidence type="ECO:0000256" key="5">
    <source>
        <dbReference type="ARBA" id="ARBA00022741"/>
    </source>
</evidence>
<feature type="domain" description="GHMP kinase C-terminal" evidence="12">
    <location>
        <begin position="205"/>
        <end position="274"/>
    </location>
</feature>
<feature type="active site" evidence="10">
    <location>
        <position position="142"/>
    </location>
</feature>
<dbReference type="Gene3D" id="3.30.230.10">
    <property type="match status" value="1"/>
</dbReference>
<dbReference type="PANTHER" id="PTHR43527:SF2">
    <property type="entry name" value="4-DIPHOSPHOCYTIDYL-2-C-METHYL-D-ERYTHRITOL KINASE, CHLOROPLASTIC"/>
    <property type="match status" value="1"/>
</dbReference>
<evidence type="ECO:0000256" key="6">
    <source>
        <dbReference type="ARBA" id="ARBA00022777"/>
    </source>
</evidence>
<evidence type="ECO:0000259" key="11">
    <source>
        <dbReference type="Pfam" id="PF00288"/>
    </source>
</evidence>
<accession>A0A562QVI4</accession>
<dbReference type="GO" id="GO:0050515">
    <property type="term" value="F:4-(cytidine 5'-diphospho)-2-C-methyl-D-erythritol kinase activity"/>
    <property type="evidence" value="ECO:0007669"/>
    <property type="project" value="UniProtKB-UniRule"/>
</dbReference>
<dbReference type="RefSeq" id="WP_145653147.1">
    <property type="nucleotide sequence ID" value="NZ_VLLB01000014.1"/>
</dbReference>
<dbReference type="InterPro" id="IPR006204">
    <property type="entry name" value="GHMP_kinase_N_dom"/>
</dbReference>
<dbReference type="Pfam" id="PF08544">
    <property type="entry name" value="GHMP_kinases_C"/>
    <property type="match status" value="1"/>
</dbReference>
<dbReference type="GO" id="GO:0019288">
    <property type="term" value="P:isopentenyl diphosphate biosynthetic process, methylerythritol 4-phosphate pathway"/>
    <property type="evidence" value="ECO:0007669"/>
    <property type="project" value="UniProtKB-UniRule"/>
</dbReference>
<dbReference type="InterPro" id="IPR004424">
    <property type="entry name" value="IspE"/>
</dbReference>
<dbReference type="EMBL" id="VLLB01000014">
    <property type="protein sequence ID" value="TWI60789.1"/>
    <property type="molecule type" value="Genomic_DNA"/>
</dbReference>
<comment type="pathway">
    <text evidence="10">Isoprenoid biosynthesis; isopentenyl diphosphate biosynthesis via DXP pathway; isopentenyl diphosphate from 1-deoxy-D-xylulose 5-phosphate: step 3/6.</text>
</comment>
<comment type="catalytic activity">
    <reaction evidence="10">
        <text>4-CDP-2-C-methyl-D-erythritol + ATP = 4-CDP-2-C-methyl-D-erythritol 2-phosphate + ADP + H(+)</text>
        <dbReference type="Rhea" id="RHEA:18437"/>
        <dbReference type="ChEBI" id="CHEBI:15378"/>
        <dbReference type="ChEBI" id="CHEBI:30616"/>
        <dbReference type="ChEBI" id="CHEBI:57823"/>
        <dbReference type="ChEBI" id="CHEBI:57919"/>
        <dbReference type="ChEBI" id="CHEBI:456216"/>
        <dbReference type="EC" id="2.7.1.148"/>
    </reaction>
</comment>
<dbReference type="SUPFAM" id="SSF55060">
    <property type="entry name" value="GHMP Kinase, C-terminal domain"/>
    <property type="match status" value="1"/>
</dbReference>